<evidence type="ECO:0000256" key="8">
    <source>
        <dbReference type="PROSITE-ProRule" id="PRU01363"/>
    </source>
</evidence>
<dbReference type="InterPro" id="IPR045851">
    <property type="entry name" value="AMP-bd_C_sf"/>
</dbReference>
<dbReference type="GeneID" id="59331595"/>
<evidence type="ECO:0000256" key="6">
    <source>
        <dbReference type="ARBA" id="ARBA00023315"/>
    </source>
</evidence>
<dbReference type="InterPro" id="IPR014031">
    <property type="entry name" value="Ketoacyl_synth_C"/>
</dbReference>
<feature type="compositionally biased region" description="Polar residues" evidence="9">
    <location>
        <begin position="2380"/>
        <end position="2389"/>
    </location>
</feature>
<feature type="domain" description="Carrier" evidence="10">
    <location>
        <begin position="3411"/>
        <end position="3486"/>
    </location>
</feature>
<feature type="region of interest" description="Disordered" evidence="9">
    <location>
        <begin position="2359"/>
        <end position="2395"/>
    </location>
</feature>
<dbReference type="InterPro" id="IPR032821">
    <property type="entry name" value="PKS_assoc"/>
</dbReference>
<dbReference type="SUPFAM" id="SSF55048">
    <property type="entry name" value="Probable ACP-binding domain of malonyl-CoA ACP transacylase"/>
    <property type="match status" value="1"/>
</dbReference>
<feature type="active site" description="Proton donor; for dehydratase activity" evidence="8">
    <location>
        <position position="1187"/>
    </location>
</feature>
<dbReference type="Gene3D" id="3.40.50.720">
    <property type="entry name" value="NAD(P)-binding Rossmann-like Domain"/>
    <property type="match status" value="3"/>
</dbReference>
<keyword evidence="5" id="KW-0511">Multifunctional enzyme</keyword>
<dbReference type="Pfam" id="PF00501">
    <property type="entry name" value="AMP-binding"/>
    <property type="match status" value="1"/>
</dbReference>
<keyword evidence="4" id="KW-0521">NADP</keyword>
<dbReference type="Pfam" id="PF08240">
    <property type="entry name" value="ADH_N"/>
    <property type="match status" value="1"/>
</dbReference>
<dbReference type="InterPro" id="IPR020841">
    <property type="entry name" value="PKS_Beta-ketoAc_synthase_dom"/>
</dbReference>
<dbReference type="Gene3D" id="3.30.70.3290">
    <property type="match status" value="1"/>
</dbReference>
<dbReference type="Gene3D" id="3.30.300.30">
    <property type="match status" value="1"/>
</dbReference>
<dbReference type="InterPro" id="IPR013968">
    <property type="entry name" value="PKS_KR"/>
</dbReference>
<dbReference type="SUPFAM" id="SSF56801">
    <property type="entry name" value="Acetyl-CoA synthetase-like"/>
    <property type="match status" value="1"/>
</dbReference>
<dbReference type="Pfam" id="PF08659">
    <property type="entry name" value="KR"/>
    <property type="match status" value="1"/>
</dbReference>
<dbReference type="SUPFAM" id="SSF47336">
    <property type="entry name" value="ACP-like"/>
    <property type="match status" value="2"/>
</dbReference>
<accession>A0A8H6CC97</accession>
<dbReference type="CDD" id="cd20483">
    <property type="entry name" value="C_PKS-NRPS"/>
    <property type="match status" value="1"/>
</dbReference>
<feature type="compositionally biased region" description="Low complexity" evidence="9">
    <location>
        <begin position="11"/>
        <end position="32"/>
    </location>
</feature>
<feature type="domain" description="Ketosynthase family 3 (KS3)" evidence="11">
    <location>
        <begin position="52"/>
        <end position="475"/>
    </location>
</feature>
<evidence type="ECO:0000259" key="10">
    <source>
        <dbReference type="PROSITE" id="PS50075"/>
    </source>
</evidence>
<dbReference type="InterPro" id="IPR002364">
    <property type="entry name" value="Quin_OxRdtase/zeta-crystal_CS"/>
</dbReference>
<evidence type="ECO:0000259" key="12">
    <source>
        <dbReference type="PROSITE" id="PS52019"/>
    </source>
</evidence>
<dbReference type="PROSITE" id="PS52019">
    <property type="entry name" value="PKS_MFAS_DH"/>
    <property type="match status" value="1"/>
</dbReference>
<comment type="caution">
    <text evidence="13">The sequence shown here is derived from an EMBL/GenBank/DDBJ whole genome shotgun (WGS) entry which is preliminary data.</text>
</comment>
<dbReference type="CDD" id="cd05930">
    <property type="entry name" value="A_NRPS"/>
    <property type="match status" value="1"/>
</dbReference>
<dbReference type="NCBIfam" id="TIGR01733">
    <property type="entry name" value="AA-adenyl-dom"/>
    <property type="match status" value="1"/>
</dbReference>
<dbReference type="InterPro" id="IPR020845">
    <property type="entry name" value="AMP-binding_CS"/>
</dbReference>
<feature type="region of interest" description="C-terminal hotdog fold" evidence="8">
    <location>
        <begin position="1123"/>
        <end position="1281"/>
    </location>
</feature>
<comment type="similarity">
    <text evidence="7">In the C-terminal section; belongs to the NRP synthetase family.</text>
</comment>
<dbReference type="FunFam" id="3.40.47.10:FF:000019">
    <property type="entry name" value="Polyketide synthase type I"/>
    <property type="match status" value="1"/>
</dbReference>
<evidence type="ECO:0000256" key="1">
    <source>
        <dbReference type="ARBA" id="ARBA00022450"/>
    </source>
</evidence>
<dbReference type="Proteomes" id="UP000593566">
    <property type="component" value="Unassembled WGS sequence"/>
</dbReference>
<dbReference type="InterPro" id="IPR049552">
    <property type="entry name" value="PKS_DH_N"/>
</dbReference>
<dbReference type="InterPro" id="IPR023213">
    <property type="entry name" value="CAT-like_dom_sf"/>
</dbReference>
<organism evidence="13 14">
    <name type="scientific">Letharia lupina</name>
    <dbReference type="NCBI Taxonomy" id="560253"/>
    <lineage>
        <taxon>Eukaryota</taxon>
        <taxon>Fungi</taxon>
        <taxon>Dikarya</taxon>
        <taxon>Ascomycota</taxon>
        <taxon>Pezizomycotina</taxon>
        <taxon>Lecanoromycetes</taxon>
        <taxon>OSLEUM clade</taxon>
        <taxon>Lecanoromycetidae</taxon>
        <taxon>Lecanorales</taxon>
        <taxon>Lecanorineae</taxon>
        <taxon>Parmeliaceae</taxon>
        <taxon>Letharia</taxon>
    </lineage>
</organism>
<dbReference type="Pfam" id="PF00550">
    <property type="entry name" value="PP-binding"/>
    <property type="match status" value="1"/>
</dbReference>
<dbReference type="InterPro" id="IPR050091">
    <property type="entry name" value="PKS_NRPS_Biosynth_Enz"/>
</dbReference>
<evidence type="ECO:0000313" key="13">
    <source>
        <dbReference type="EMBL" id="KAF6220750.1"/>
    </source>
</evidence>
<dbReference type="GO" id="GO:0006633">
    <property type="term" value="P:fatty acid biosynthetic process"/>
    <property type="evidence" value="ECO:0007669"/>
    <property type="project" value="TreeGrafter"/>
</dbReference>
<keyword evidence="14" id="KW-1185">Reference proteome</keyword>
<dbReference type="InterPro" id="IPR013149">
    <property type="entry name" value="ADH-like_C"/>
</dbReference>
<dbReference type="Pfam" id="PF00109">
    <property type="entry name" value="ketoacyl-synt"/>
    <property type="match status" value="1"/>
</dbReference>
<feature type="active site" description="Proton acceptor; for dehydratase activity" evidence="8">
    <location>
        <position position="1000"/>
    </location>
</feature>
<dbReference type="InterPro" id="IPR016039">
    <property type="entry name" value="Thiolase-like"/>
</dbReference>
<dbReference type="Gene3D" id="3.40.366.10">
    <property type="entry name" value="Malonyl-Coenzyme A Acyl Carrier Protein, domain 2"/>
    <property type="match status" value="1"/>
</dbReference>
<dbReference type="InterPro" id="IPR011032">
    <property type="entry name" value="GroES-like_sf"/>
</dbReference>
<dbReference type="Gene3D" id="3.90.180.10">
    <property type="entry name" value="Medium-chain alcohol dehydrogenases, catalytic domain"/>
    <property type="match status" value="1"/>
</dbReference>
<dbReference type="Gene3D" id="3.40.50.12780">
    <property type="entry name" value="N-terminal domain of ligase-like"/>
    <property type="match status" value="1"/>
</dbReference>
<dbReference type="InterPro" id="IPR014030">
    <property type="entry name" value="Ketoacyl_synth_N"/>
</dbReference>
<dbReference type="FunFam" id="3.40.366.10:FF:000002">
    <property type="entry name" value="Probable polyketide synthase 2"/>
    <property type="match status" value="1"/>
</dbReference>
<dbReference type="Pfam" id="PF14765">
    <property type="entry name" value="PS-DH"/>
    <property type="match status" value="1"/>
</dbReference>
<dbReference type="CDD" id="cd05195">
    <property type="entry name" value="enoyl_red"/>
    <property type="match status" value="1"/>
</dbReference>
<dbReference type="GO" id="GO:0031177">
    <property type="term" value="F:phosphopantetheine binding"/>
    <property type="evidence" value="ECO:0007669"/>
    <property type="project" value="InterPro"/>
</dbReference>
<dbReference type="InterPro" id="IPR056501">
    <property type="entry name" value="NAD-bd_HRPKS_sdrA"/>
</dbReference>
<dbReference type="Pfam" id="PF23114">
    <property type="entry name" value="NAD-bd_HRPKS_sdrA"/>
    <property type="match status" value="1"/>
</dbReference>
<keyword evidence="6" id="KW-0012">Acyltransferase</keyword>
<dbReference type="PANTHER" id="PTHR43775:SF37">
    <property type="entry name" value="SI:DKEY-61P9.11"/>
    <property type="match status" value="1"/>
</dbReference>
<dbReference type="InterPro" id="IPR036291">
    <property type="entry name" value="NAD(P)-bd_dom_sf"/>
</dbReference>
<dbReference type="Pfam" id="PF00698">
    <property type="entry name" value="Acyl_transf_1"/>
    <property type="match status" value="1"/>
</dbReference>
<dbReference type="GO" id="GO:1901336">
    <property type="term" value="P:lactone biosynthetic process"/>
    <property type="evidence" value="ECO:0007669"/>
    <property type="project" value="UniProtKB-ARBA"/>
</dbReference>
<dbReference type="Gene3D" id="3.40.47.10">
    <property type="match status" value="1"/>
</dbReference>
<dbReference type="InterPro" id="IPR049900">
    <property type="entry name" value="PKS_mFAS_DH"/>
</dbReference>
<dbReference type="InterPro" id="IPR020806">
    <property type="entry name" value="PKS_PP-bd"/>
</dbReference>
<sequence length="3490" mass="384124">MAAINRRLTDLTESTSSSSRSSLHSRSSSESLGAPSDTTAPSDHEDNCGRADDPTAIVGLACRLPGAQSSGKLWENILEQKDLQSKIPADRFTVDQFYHPKGTNKGTSNATAGYFLDQDLSLFDPEFFRISGKEAEAMDPQQRMLLEVVYEALEDAGITLEDIKGSQTSVYCGSFTNDYREMLNKDLGYYPKYMATGVGNSILANRISYFYDLHGASVTIDTACSSSLVSFHMGNRSIQDGDADISIVVGSSLHFDPNMFVTMTDLGFLSTDGRCRAFDASGKGYVRGEGICAVVLKQKSRAELHGNKIRSVIRGSDVNHDGAKDGITMPNSKAQENLIRKTYKNAGLSTNDTQYFEAHGTGTQAGDPRETRAIGAVFAPNRPEHLHVGSVKTNIGHLEGASGLAGIIKTTLALEEHTIPPNMLFNNPNPNIDFENWKITVPTKALDWKASHGFRRASINSFGYGGTNSHVILEGYTAPAGELEVQLPPGLAAMVEKRPFLLPLTSHTEKAGNLFKIGLSHFLEDKTEHSAAALAHSLSDHGRTMHKVRSFLVEKDREDTVAGLNESLTWTRSDESKVRLGFVFTGQGAQSFAMGRQLIEQSPFFRQTLEKCDDVLQSLPDRPDWSCVTELLKTKETSRVTQSAFSQPLCTAIQIALVDLLAEWGVKPSTTVGHSAGEMGAAYAAGILSFDDAIIAGYYRGLTLGMEVENAIEVPGSMLAVQMTETEAIAELESYKGRIALAAVNSPTSLTLSGDLPAILKLKESLSKRNVFARQLQVDKAYHSHHIAPFGPVLEQLLSKIRPRTPRCQMSSSVTARNAEPSKMKAAYWVANLTGQVRFAEALTNLLLNDNEEQNVDMLVEIGPHPALRGPSKEVMKSLKLNIPYIASLNRGVPDFGSLLSCVGQLFALGYPVDLAAANSNLFVNHDGSIQKAIAGPKIKLPSYAWDHAKYWSETRVIKNNRLRKDRHVILGVPVADSVHNHPRWRTFLRPAELPWLPQHMIEGKVIFPAAGYISMAIEAATRLEKGPKAIKSVSLKDVSFKSPLPVRTDDMGTEVLLEMQPILASAKRTSDTWYRFIISSYDESDRCDEHCHGLISVEEGVPSSIESTDPRPTLAQLQKLSNRTTTMQKYYDHLNSMGLQYGEDFRLLSGNIESGPGFAMAPITFRPDQVSAAPSDLCIVHPTFLDSSFHVVFAGAEAEIGRPLGEPFVPTFMKSMKVSGLFQDMMHSDDLQRFWVSSNTKLPGPRVATSDITIQSDDCSELMIEMQGAEFTALGADMTGDSLERTLFFRTKWQPAFSCLGGNTQPPKLGSLAQVMDVFAHQIPDSTILHFSSNVNSVKDGLSHLGGRQGSCRRFHSLTPYSFSRDLPESWDTLAKEWPGLIEVNEPQAGHYDAIIIDESPQINILPFLKPNGFVISNGVEFDHHDLGLLFRSGNISIWQHRAEAPASREPLSLIMPSVVSESTDAIASTIEKNYDGEVNRLSLLSLLESTSTLADSVIVLASLDNDLFFDDVSDTAAHFEVVQKLLTSDSTNMVWVTTGATMEAKSPQQAIILGLARVARSENEKLRLVTLDFTKGSNTSKVPTRALELLDRNLTEDEFAHRDGTLMIPRVERDDSRNSKLPFNARGEAKLERFQQSRPLALKIGKVGLLDSLAFGDDEQILDEDLAHDEIEIEVKASAINFRDIAASMGIIDDYKLGDECAGVVRRVGYSVGAADFKNGDRVVAWRPGQGAHRSIVRNPAVYCQKLTDMPFGIATSFPLVLTTAYYALQDVARLQPGETVLIHSAAGGVGQMAVQVARMLGANVIATCGSQEKRDFLKRHFGLDDNHILSSRDTSFVEGVFSLTNGSGVDVALNSLAGDLLHATWSCIARFGRFLEIGKRDIHENAKIDMDPFRKNISFASVDMITVFEHNRPLGARVFKDCCNLIQAGTIKIPETVVELPYADAQKGFRMLQMGKHLGKVVLIARESETVPVLPTVYRNTALFKPEKIYLLVGGLGGLGRTLAEWMVRKGARQLAFMSRSGASRLEAAATLRWLEARDINVSIYCADVTDYEAVKSCIEELGSRLGGVFQAAMVLQDAPLNKMTHQQWQTSIRPKVRGTYNLHKATLGTPLDFFVCFSSASAIVGAMAQANYSAANTYLDALMSHRRGLGLQGTTMNCGMIVGVGAVAEDVALERIMKRIGYDAVNEEELLYQVEEAVVAQKDHFLSTLGIDEHQTITGINLTRKDLYWASKPLLRNLYANLDIDGDAAKASVGKPLMGSLRDAADTDKRISILTTAFIEKVSAVLGVATDIVQPGNPLSAYGLDSIVAIEFRKWFTKAINVDVQTFDVLGSKSITDLVTKAASLIKFDAESEDDKTGTSAVGAAEKASVDKTEQAPATATSAEFSQIERPEKVPMSTFQRRMWFQHNMLEDKSSLNVPVMCHVRGKLDVSALELAVGEMVKRNESLRMSFSEGDDFSEQKPIPGFDLHLIRKDLSADSGNDSKSLNKFVAELRDQALDIENGEVLRMAMAKIEEGHYVLVMIYHHISIDRGSSKSMFQQVTSLYEAARNERALATVSSPRVSYIDFTLWHEARLASPELQLSIDFWRNKLRNAPEVSRLLPFAKASRPEHMDTARAVLNMTLETPMLNRMKRICAQTGTTPFQYLLAAFRSFHYRYTEEEDLTVLMVDGRRPHPDLEETIGFFVNLIPIRFTKGCEVSFDRLLEYTKSSALEATQHSTVSFDAIVDAVNVEKTPSHFPLGQLAINYQSHGKMPKFKTQDFEISQIEGEDIPTACEMQLEALDDPDKGLDLRLEYSSTLYGANEMDLFFDNFLHYLTNVIKDHRQPISEVAMCGPKEIEHLQNSSWNTGFTENTWDNTSVVGKIAEIAKSAPEATAIEDSEGQSVSYENLVSQAQKIAASIQQSSASPGSFVGILSRPGIESISAMLGTLIAGCGYIPMDPEFAMDRLTFMASDASAKAILVGTGLDKVGLTIAKNIDFEPHLIPISAANSYNEPLRPVEGSSEDPFYIMYTSGSTGTPKGVALTRSNTQQMLSSLHYDFGFNPGDKFLHQSSICFDLSIVQIFSALTSGATVCVASPEVRKDPLLLAKFMRDAEVSVTYNTPTQFALLLESASEDLRQCINYRVAFFAGETLPVRLAKAFYDLNTPATAYNTWSPSELVVQTAIHKVEYPADDTTNIPIGFPMANCRHYILDSKMNPLPTSMIGEICVGGAQVGAGYLNRPDANAHSFVENPLRSKDDAVRGWNRFFRTGDKGRFLPNGELEFHGRIAGDRQIKLRGFRIDLGEIEHRIHRESSHIGKRRLVDLSVLARPGTEGSSLTDERQIVAFLVYNQFMEASEKQDLVSMLHEKLANHLNYYMLPSGYQFLNSLPVTIGGKVDRKALLAAEMQLVYPSSSSAISPIEDAEQDEVLKKVTQLFKDVLKLPKDRQIVPTDNFFELGGQSILLLRAHSKIKRTFHVAPALRELFTAPTPLEMAEKIRGAIAAQG</sequence>
<dbReference type="Gene3D" id="1.10.1200.10">
    <property type="entry name" value="ACP-like"/>
    <property type="match status" value="2"/>
</dbReference>
<evidence type="ECO:0000259" key="11">
    <source>
        <dbReference type="PROSITE" id="PS52004"/>
    </source>
</evidence>
<dbReference type="SUPFAM" id="SSF51735">
    <property type="entry name" value="NAD(P)-binding Rossmann-fold domains"/>
    <property type="match status" value="3"/>
</dbReference>
<dbReference type="SMART" id="SM00822">
    <property type="entry name" value="PKS_KR"/>
    <property type="match status" value="1"/>
</dbReference>
<dbReference type="InterPro" id="IPR013154">
    <property type="entry name" value="ADH-like_N"/>
</dbReference>
<dbReference type="SUPFAM" id="SSF52151">
    <property type="entry name" value="FabD/lysophospholipase-like"/>
    <property type="match status" value="1"/>
</dbReference>
<dbReference type="InterPro" id="IPR020807">
    <property type="entry name" value="PKS_DH"/>
</dbReference>
<dbReference type="SMART" id="SM00823">
    <property type="entry name" value="PKS_PP"/>
    <property type="match status" value="2"/>
</dbReference>
<dbReference type="RefSeq" id="XP_037150185.1">
    <property type="nucleotide sequence ID" value="XM_037294107.1"/>
</dbReference>
<proteinExistence type="inferred from homology"/>
<dbReference type="Pfam" id="PF02801">
    <property type="entry name" value="Ketoacyl-synt_C"/>
    <property type="match status" value="1"/>
</dbReference>
<keyword evidence="2" id="KW-0597">Phosphoprotein</keyword>
<evidence type="ECO:0000256" key="4">
    <source>
        <dbReference type="ARBA" id="ARBA00022857"/>
    </source>
</evidence>
<feature type="compositionally biased region" description="Basic and acidic residues" evidence="9">
    <location>
        <begin position="42"/>
        <end position="52"/>
    </location>
</feature>
<keyword evidence="3" id="KW-0808">Transferase</keyword>
<dbReference type="InterPro" id="IPR042104">
    <property type="entry name" value="PKS_dehydratase_sf"/>
</dbReference>
<dbReference type="GO" id="GO:0016491">
    <property type="term" value="F:oxidoreductase activity"/>
    <property type="evidence" value="ECO:0007669"/>
    <property type="project" value="InterPro"/>
</dbReference>
<dbReference type="GO" id="GO:0004312">
    <property type="term" value="F:fatty acid synthase activity"/>
    <property type="evidence" value="ECO:0007669"/>
    <property type="project" value="TreeGrafter"/>
</dbReference>
<dbReference type="Pfam" id="PF00668">
    <property type="entry name" value="Condensation"/>
    <property type="match status" value="1"/>
</dbReference>
<dbReference type="PROSITE" id="PS01162">
    <property type="entry name" value="QOR_ZETA_CRYSTAL"/>
    <property type="match status" value="1"/>
</dbReference>
<dbReference type="SMART" id="SM00826">
    <property type="entry name" value="PKS_DH"/>
    <property type="match status" value="1"/>
</dbReference>
<dbReference type="InterPro" id="IPR000873">
    <property type="entry name" value="AMP-dep_synth/lig_dom"/>
</dbReference>
<name>A0A8H6CC97_9LECA</name>
<dbReference type="InterPro" id="IPR036736">
    <property type="entry name" value="ACP-like_sf"/>
</dbReference>
<dbReference type="SMART" id="SM00829">
    <property type="entry name" value="PKS_ER"/>
    <property type="match status" value="1"/>
</dbReference>
<evidence type="ECO:0000256" key="5">
    <source>
        <dbReference type="ARBA" id="ARBA00023268"/>
    </source>
</evidence>
<dbReference type="GO" id="GO:0044550">
    <property type="term" value="P:secondary metabolite biosynthetic process"/>
    <property type="evidence" value="ECO:0007669"/>
    <property type="project" value="TreeGrafter"/>
</dbReference>
<dbReference type="SMART" id="SM00825">
    <property type="entry name" value="PKS_KS"/>
    <property type="match status" value="1"/>
</dbReference>
<dbReference type="GO" id="GO:0008270">
    <property type="term" value="F:zinc ion binding"/>
    <property type="evidence" value="ECO:0007669"/>
    <property type="project" value="InterPro"/>
</dbReference>
<dbReference type="SUPFAM" id="SSF53901">
    <property type="entry name" value="Thiolase-like"/>
    <property type="match status" value="1"/>
</dbReference>
<gene>
    <name evidence="13" type="ORF">HO133_003184</name>
</gene>
<evidence type="ECO:0000256" key="3">
    <source>
        <dbReference type="ARBA" id="ARBA00022679"/>
    </source>
</evidence>
<dbReference type="InterPro" id="IPR009081">
    <property type="entry name" value="PP-bd_ACP"/>
</dbReference>
<dbReference type="Gene3D" id="3.10.129.110">
    <property type="entry name" value="Polyketide synthase dehydratase"/>
    <property type="match status" value="1"/>
</dbReference>
<dbReference type="PANTHER" id="PTHR43775">
    <property type="entry name" value="FATTY ACID SYNTHASE"/>
    <property type="match status" value="1"/>
</dbReference>
<dbReference type="EMBL" id="JACCJB010000016">
    <property type="protein sequence ID" value="KAF6220750.1"/>
    <property type="molecule type" value="Genomic_DNA"/>
</dbReference>
<reference evidence="13 14" key="1">
    <citation type="journal article" date="2020" name="Genomics">
        <title>Complete, high-quality genomes from long-read metagenomic sequencing of two wolf lichen thalli reveals enigmatic genome architecture.</title>
        <authorList>
            <person name="McKenzie S.K."/>
            <person name="Walston R.F."/>
            <person name="Allen J.L."/>
        </authorList>
    </citation>
    <scope>NUCLEOTIDE SEQUENCE [LARGE SCALE GENOMIC DNA]</scope>
    <source>
        <strain evidence="13">WasteWater1</strain>
    </source>
</reference>
<protein>
    <submittedName>
        <fullName evidence="13">Uncharacterized protein</fullName>
    </submittedName>
</protein>
<dbReference type="Pfam" id="PF21089">
    <property type="entry name" value="PKS_DH_N"/>
    <property type="match status" value="1"/>
</dbReference>
<keyword evidence="1" id="KW-0596">Phosphopantetheine</keyword>
<dbReference type="InterPro" id="IPR016035">
    <property type="entry name" value="Acyl_Trfase/lysoPLipase"/>
</dbReference>
<dbReference type="PROSITE" id="PS00455">
    <property type="entry name" value="AMP_BINDING"/>
    <property type="match status" value="1"/>
</dbReference>
<dbReference type="InterPro" id="IPR001227">
    <property type="entry name" value="Ac_transferase_dom_sf"/>
</dbReference>
<dbReference type="SUPFAM" id="SSF52777">
    <property type="entry name" value="CoA-dependent acyltransferases"/>
    <property type="match status" value="2"/>
</dbReference>
<dbReference type="Pfam" id="PF00107">
    <property type="entry name" value="ADH_zinc_N"/>
    <property type="match status" value="1"/>
</dbReference>
<dbReference type="InterPro" id="IPR014043">
    <property type="entry name" value="Acyl_transferase_dom"/>
</dbReference>
<feature type="region of interest" description="N-terminal hotdog fold" evidence="8">
    <location>
        <begin position="968"/>
        <end position="1103"/>
    </location>
</feature>
<dbReference type="InterPro" id="IPR020843">
    <property type="entry name" value="ER"/>
</dbReference>
<evidence type="ECO:0000256" key="7">
    <source>
        <dbReference type="ARBA" id="ARBA00029443"/>
    </source>
</evidence>
<dbReference type="Gene3D" id="3.30.559.30">
    <property type="entry name" value="Nonribosomal peptide synthetase, condensation domain"/>
    <property type="match status" value="1"/>
</dbReference>
<dbReference type="InterPro" id="IPR016036">
    <property type="entry name" value="Malonyl_transacylase_ACP-bd"/>
</dbReference>
<dbReference type="SMART" id="SM00827">
    <property type="entry name" value="PKS_AT"/>
    <property type="match status" value="1"/>
</dbReference>
<feature type="domain" description="Carrier" evidence="10">
    <location>
        <begin position="2273"/>
        <end position="2350"/>
    </location>
</feature>
<evidence type="ECO:0000256" key="2">
    <source>
        <dbReference type="ARBA" id="ARBA00022553"/>
    </source>
</evidence>
<dbReference type="Gene3D" id="3.30.559.10">
    <property type="entry name" value="Chloramphenicol acetyltransferase-like domain"/>
    <property type="match status" value="1"/>
</dbReference>
<evidence type="ECO:0000313" key="14">
    <source>
        <dbReference type="Proteomes" id="UP000593566"/>
    </source>
</evidence>
<feature type="domain" description="PKS/mFAS DH" evidence="12">
    <location>
        <begin position="968"/>
        <end position="1281"/>
    </location>
</feature>
<dbReference type="InterPro" id="IPR042099">
    <property type="entry name" value="ANL_N_sf"/>
</dbReference>
<dbReference type="InterPro" id="IPR001242">
    <property type="entry name" value="Condensation_dom"/>
</dbReference>
<dbReference type="Pfam" id="PF23297">
    <property type="entry name" value="ACP_SdgA_C"/>
    <property type="match status" value="1"/>
</dbReference>
<dbReference type="PROSITE" id="PS52004">
    <property type="entry name" value="KS3_2"/>
    <property type="match status" value="1"/>
</dbReference>
<evidence type="ECO:0000256" key="9">
    <source>
        <dbReference type="SAM" id="MobiDB-lite"/>
    </source>
</evidence>
<dbReference type="InterPro" id="IPR010071">
    <property type="entry name" value="AA_adenyl_dom"/>
</dbReference>
<dbReference type="InterPro" id="IPR049551">
    <property type="entry name" value="PKS_DH_C"/>
</dbReference>
<dbReference type="InterPro" id="IPR057326">
    <property type="entry name" value="KR_dom"/>
</dbReference>
<dbReference type="SUPFAM" id="SSF50129">
    <property type="entry name" value="GroES-like"/>
    <property type="match status" value="1"/>
</dbReference>
<feature type="region of interest" description="Disordered" evidence="9">
    <location>
        <begin position="1"/>
        <end position="52"/>
    </location>
</feature>
<dbReference type="FunFam" id="3.40.50.720:FF:000209">
    <property type="entry name" value="Polyketide synthase Pks12"/>
    <property type="match status" value="1"/>
</dbReference>
<dbReference type="Pfam" id="PF16197">
    <property type="entry name" value="KAsynt_C_assoc"/>
    <property type="match status" value="1"/>
</dbReference>
<dbReference type="PROSITE" id="PS50075">
    <property type="entry name" value="CARRIER"/>
    <property type="match status" value="2"/>
</dbReference>
<dbReference type="CDD" id="cd00833">
    <property type="entry name" value="PKS"/>
    <property type="match status" value="1"/>
</dbReference>